<feature type="compositionally biased region" description="Basic and acidic residues" evidence="1">
    <location>
        <begin position="177"/>
        <end position="191"/>
    </location>
</feature>
<protein>
    <submittedName>
        <fullName evidence="2">Uncharacterized protein</fullName>
    </submittedName>
</protein>
<dbReference type="Proteomes" id="UP001221898">
    <property type="component" value="Unassembled WGS sequence"/>
</dbReference>
<keyword evidence="3" id="KW-1185">Reference proteome</keyword>
<evidence type="ECO:0000313" key="2">
    <source>
        <dbReference type="EMBL" id="KAJ8357957.1"/>
    </source>
</evidence>
<feature type="compositionally biased region" description="Low complexity" evidence="1">
    <location>
        <begin position="286"/>
        <end position="298"/>
    </location>
</feature>
<feature type="compositionally biased region" description="Polar residues" evidence="1">
    <location>
        <begin position="235"/>
        <end position="249"/>
    </location>
</feature>
<feature type="compositionally biased region" description="Low complexity" evidence="1">
    <location>
        <begin position="161"/>
        <end position="172"/>
    </location>
</feature>
<organism evidence="2 3">
    <name type="scientific">Aldrovandia affinis</name>
    <dbReference type="NCBI Taxonomy" id="143900"/>
    <lineage>
        <taxon>Eukaryota</taxon>
        <taxon>Metazoa</taxon>
        <taxon>Chordata</taxon>
        <taxon>Craniata</taxon>
        <taxon>Vertebrata</taxon>
        <taxon>Euteleostomi</taxon>
        <taxon>Actinopterygii</taxon>
        <taxon>Neopterygii</taxon>
        <taxon>Teleostei</taxon>
        <taxon>Notacanthiformes</taxon>
        <taxon>Halosauridae</taxon>
        <taxon>Aldrovandia</taxon>
    </lineage>
</organism>
<gene>
    <name evidence="2" type="ORF">AAFF_G00048790</name>
</gene>
<name>A0AAD7VY80_9TELE</name>
<evidence type="ECO:0000256" key="1">
    <source>
        <dbReference type="SAM" id="MobiDB-lite"/>
    </source>
</evidence>
<dbReference type="AlphaFoldDB" id="A0AAD7VY80"/>
<feature type="region of interest" description="Disordered" evidence="1">
    <location>
        <begin position="161"/>
        <end position="311"/>
    </location>
</feature>
<sequence length="311" mass="33086">MAHHSPGQTRGFQRVSIFKLLSSPHLGVSRQCVKRKLHGPRLSVGGSALEYYGPTREHQVQLPVLPGLCVLICSAIYLKARFTATLSLSKARPAPAPALGRGAACSRTGRDEVVAGADNLTEACRRPPTSCSRRASLHHQPEPRGRGYPLAFIVTIHKSWRCSGSSGPSRPSNRLLRHVERSRPPVQEARRGGWPAASTSSWPRPARGVTSPGFSRLKTTSMHEGPGGVAGALEGSSTSVDKTSPSKTNLELVRYIPRAPSGGTGTWRGHQAAAHHEPPHTEAAHRGQGPARGPQGPGSERAAATCSDLPE</sequence>
<dbReference type="EMBL" id="JAINUG010001280">
    <property type="protein sequence ID" value="KAJ8357957.1"/>
    <property type="molecule type" value="Genomic_DNA"/>
</dbReference>
<accession>A0AAD7VY80</accession>
<comment type="caution">
    <text evidence="2">The sequence shown here is derived from an EMBL/GenBank/DDBJ whole genome shotgun (WGS) entry which is preliminary data.</text>
</comment>
<evidence type="ECO:0000313" key="3">
    <source>
        <dbReference type="Proteomes" id="UP001221898"/>
    </source>
</evidence>
<proteinExistence type="predicted"/>
<feature type="region of interest" description="Disordered" evidence="1">
    <location>
        <begin position="125"/>
        <end position="144"/>
    </location>
</feature>
<feature type="compositionally biased region" description="Basic and acidic residues" evidence="1">
    <location>
        <begin position="274"/>
        <end position="285"/>
    </location>
</feature>
<reference evidence="2" key="1">
    <citation type="journal article" date="2023" name="Science">
        <title>Genome structures resolve the early diversification of teleost fishes.</title>
        <authorList>
            <person name="Parey E."/>
            <person name="Louis A."/>
            <person name="Montfort J."/>
            <person name="Bouchez O."/>
            <person name="Roques C."/>
            <person name="Iampietro C."/>
            <person name="Lluch J."/>
            <person name="Castinel A."/>
            <person name="Donnadieu C."/>
            <person name="Desvignes T."/>
            <person name="Floi Bucao C."/>
            <person name="Jouanno E."/>
            <person name="Wen M."/>
            <person name="Mejri S."/>
            <person name="Dirks R."/>
            <person name="Jansen H."/>
            <person name="Henkel C."/>
            <person name="Chen W.J."/>
            <person name="Zahm M."/>
            <person name="Cabau C."/>
            <person name="Klopp C."/>
            <person name="Thompson A.W."/>
            <person name="Robinson-Rechavi M."/>
            <person name="Braasch I."/>
            <person name="Lecointre G."/>
            <person name="Bobe J."/>
            <person name="Postlethwait J.H."/>
            <person name="Berthelot C."/>
            <person name="Roest Crollius H."/>
            <person name="Guiguen Y."/>
        </authorList>
    </citation>
    <scope>NUCLEOTIDE SEQUENCE</scope>
    <source>
        <strain evidence="2">NC1722</strain>
    </source>
</reference>